<dbReference type="InterPro" id="IPR001680">
    <property type="entry name" value="WD40_rpt"/>
</dbReference>
<dbReference type="InterPro" id="IPR015943">
    <property type="entry name" value="WD40/YVTN_repeat-like_dom_sf"/>
</dbReference>
<feature type="region of interest" description="Disordered" evidence="7">
    <location>
        <begin position="1"/>
        <end position="73"/>
    </location>
</feature>
<keyword evidence="3" id="KW-0677">Repeat</keyword>
<dbReference type="GO" id="GO:1904263">
    <property type="term" value="P:positive regulation of TORC1 signaling"/>
    <property type="evidence" value="ECO:0007669"/>
    <property type="project" value="TreeGrafter"/>
</dbReference>
<dbReference type="GO" id="GO:0005829">
    <property type="term" value="C:cytosol"/>
    <property type="evidence" value="ECO:0007669"/>
    <property type="project" value="TreeGrafter"/>
</dbReference>
<feature type="compositionally biased region" description="Low complexity" evidence="7">
    <location>
        <begin position="18"/>
        <end position="33"/>
    </location>
</feature>
<dbReference type="PROSITE" id="PS00678">
    <property type="entry name" value="WD_REPEATS_1"/>
    <property type="match status" value="2"/>
</dbReference>
<reference evidence="8" key="1">
    <citation type="submission" date="2021-11" db="EMBL/GenBank/DDBJ databases">
        <authorList>
            <person name="Herlambang A."/>
            <person name="Guo Y."/>
            <person name="Takashima Y."/>
            <person name="Nishizawa T."/>
        </authorList>
    </citation>
    <scope>NUCLEOTIDE SEQUENCE</scope>
    <source>
        <strain evidence="8">E1425</strain>
    </source>
</reference>
<protein>
    <submittedName>
        <fullName evidence="8">WD repeat-containing protein 24</fullName>
    </submittedName>
</protein>
<feature type="repeat" description="WD" evidence="6">
    <location>
        <begin position="330"/>
        <end position="371"/>
    </location>
</feature>
<evidence type="ECO:0000256" key="5">
    <source>
        <dbReference type="ARBA" id="ARBA00022833"/>
    </source>
</evidence>
<dbReference type="AlphaFoldDB" id="A0A9P3HGK9"/>
<evidence type="ECO:0000256" key="4">
    <source>
        <dbReference type="ARBA" id="ARBA00022771"/>
    </source>
</evidence>
<keyword evidence="1 6" id="KW-0853">WD repeat</keyword>
<evidence type="ECO:0000256" key="2">
    <source>
        <dbReference type="ARBA" id="ARBA00022723"/>
    </source>
</evidence>
<organism evidence="8 9">
    <name type="scientific">Entomortierella parvispora</name>
    <dbReference type="NCBI Taxonomy" id="205924"/>
    <lineage>
        <taxon>Eukaryota</taxon>
        <taxon>Fungi</taxon>
        <taxon>Fungi incertae sedis</taxon>
        <taxon>Mucoromycota</taxon>
        <taxon>Mortierellomycotina</taxon>
        <taxon>Mortierellomycetes</taxon>
        <taxon>Mortierellales</taxon>
        <taxon>Mortierellaceae</taxon>
        <taxon>Entomortierella</taxon>
    </lineage>
</organism>
<dbReference type="PANTHER" id="PTHR46200:SF1">
    <property type="entry name" value="GATOR COMPLEX PROTEIN WDR24"/>
    <property type="match status" value="1"/>
</dbReference>
<dbReference type="InterPro" id="IPR036322">
    <property type="entry name" value="WD40_repeat_dom_sf"/>
</dbReference>
<dbReference type="PRINTS" id="PR00320">
    <property type="entry name" value="GPROTEINBRPT"/>
</dbReference>
<dbReference type="SMART" id="SM00320">
    <property type="entry name" value="WD40"/>
    <property type="match status" value="6"/>
</dbReference>
<dbReference type="Proteomes" id="UP000827284">
    <property type="component" value="Unassembled WGS sequence"/>
</dbReference>
<dbReference type="InterPro" id="IPR019775">
    <property type="entry name" value="WD40_repeat_CS"/>
</dbReference>
<evidence type="ECO:0000256" key="1">
    <source>
        <dbReference type="ARBA" id="ARBA00022574"/>
    </source>
</evidence>
<dbReference type="InterPro" id="IPR020472">
    <property type="entry name" value="WD40_PAC1"/>
</dbReference>
<dbReference type="GO" id="GO:0005774">
    <property type="term" value="C:vacuolar membrane"/>
    <property type="evidence" value="ECO:0007669"/>
    <property type="project" value="TreeGrafter"/>
</dbReference>
<feature type="compositionally biased region" description="Basic and acidic residues" evidence="7">
    <location>
        <begin position="602"/>
        <end position="611"/>
    </location>
</feature>
<keyword evidence="4" id="KW-0863">Zinc-finger</keyword>
<name>A0A9P3HGK9_9FUNG</name>
<feature type="region of interest" description="Disordered" evidence="7">
    <location>
        <begin position="587"/>
        <end position="624"/>
    </location>
</feature>
<comment type="caution">
    <text evidence="8">The sequence shown here is derived from an EMBL/GenBank/DDBJ whole genome shotgun (WGS) entry which is preliminary data.</text>
</comment>
<feature type="compositionally biased region" description="Low complexity" evidence="7">
    <location>
        <begin position="105"/>
        <end position="121"/>
    </location>
</feature>
<evidence type="ECO:0000256" key="7">
    <source>
        <dbReference type="SAM" id="MobiDB-lite"/>
    </source>
</evidence>
<dbReference type="SUPFAM" id="SSF50978">
    <property type="entry name" value="WD40 repeat-like"/>
    <property type="match status" value="1"/>
</dbReference>
<feature type="compositionally biased region" description="Polar residues" evidence="7">
    <location>
        <begin position="122"/>
        <end position="147"/>
    </location>
</feature>
<dbReference type="OrthoDB" id="60955at2759"/>
<feature type="region of interest" description="Disordered" evidence="7">
    <location>
        <begin position="105"/>
        <end position="147"/>
    </location>
</feature>
<feature type="compositionally biased region" description="Low complexity" evidence="7">
    <location>
        <begin position="49"/>
        <end position="58"/>
    </location>
</feature>
<dbReference type="EMBL" id="BQFW01000011">
    <property type="protein sequence ID" value="GJJ76023.1"/>
    <property type="molecule type" value="Genomic_DNA"/>
</dbReference>
<evidence type="ECO:0000256" key="6">
    <source>
        <dbReference type="PROSITE-ProRule" id="PRU00221"/>
    </source>
</evidence>
<dbReference type="PANTHER" id="PTHR46200">
    <property type="entry name" value="GATOR COMPLEX PROTEIN WDR24"/>
    <property type="match status" value="1"/>
</dbReference>
<keyword evidence="5" id="KW-0862">Zinc</keyword>
<dbReference type="Gene3D" id="2.130.10.10">
    <property type="entry name" value="YVTN repeat-like/Quinoprotein amine dehydrogenase"/>
    <property type="match status" value="2"/>
</dbReference>
<keyword evidence="2" id="KW-0479">Metal-binding</keyword>
<dbReference type="GO" id="GO:0061700">
    <property type="term" value="C:GATOR2 complex"/>
    <property type="evidence" value="ECO:0007669"/>
    <property type="project" value="TreeGrafter"/>
</dbReference>
<sequence length="724" mass="79697">MMNRDMLKLRKDPTIPPSSATVTTSNTNAFSVSPRLGSSNADSRRSGGRQRSSPKGSGPIQSLSPSAVPSGSVAGSTAALMASVAAAGSQVSAVTVSNMMGSGPTTTSGVGSAASVLSSGSNHPRSNRQMGSPTRSNKRPLNNRSNTFKFDTNGTLWALSASPDFSMVAVVGRDVLKILSVTESGAEESVNLKTVGIRNNFAGSMDVKWGPTTGRDAKIATIGTNGPIVIWDVGTQNKIDRTIKEHTRAVNRICFSPQEPNLLLSASQDGTIRLWDLRTRGRPGQVMEAKDVVREVQFNPVSMNDIVAGYESGNIQRWDLRNLSTCEKKFMGHMGFVTSLDYHPSGRFLASGGRDRTIKVWDMEDEKRRELHNIPTIQYTSKVQWRPNKPYHLAACFKDEATVQIFDVRRPYVPIHVLSQHDKDATSILWKDTDVLWTVSKDKTFSSTLIRGLPQSADLLPAGKAAMNCYGQLAFTMTTKGGVDSFEKDLVPKPGRPNAKSVALDGSSEAMIYRTRQTGGIFDCEMFNHEAFIYCAQNYSTEAGNIREACEHNANIAWQANRYRDSQTWMAIKLFYSDMAEPTIVLSQAETSTTDPKAISSRKGEATRGEDGSDSDDSVKPHSKLNMPSLFAIKVSDEPVRRDWSHQEQIRTMLEDYAEQGDVQMCVTILLIQAMEHRHCCGTGLRRSWYPQHESGLYHHSHILLQLHETFGDRSSGFIWILGL</sequence>
<dbReference type="GO" id="GO:0016239">
    <property type="term" value="P:positive regulation of macroautophagy"/>
    <property type="evidence" value="ECO:0007669"/>
    <property type="project" value="TreeGrafter"/>
</dbReference>
<evidence type="ECO:0000256" key="3">
    <source>
        <dbReference type="ARBA" id="ARBA00022737"/>
    </source>
</evidence>
<proteinExistence type="predicted"/>
<dbReference type="PROSITE" id="PS50294">
    <property type="entry name" value="WD_REPEATS_REGION"/>
    <property type="match status" value="2"/>
</dbReference>
<feature type="compositionally biased region" description="Basic and acidic residues" evidence="7">
    <location>
        <begin position="1"/>
        <end position="13"/>
    </location>
</feature>
<keyword evidence="9" id="KW-1185">Reference proteome</keyword>
<evidence type="ECO:0000313" key="9">
    <source>
        <dbReference type="Proteomes" id="UP000827284"/>
    </source>
</evidence>
<dbReference type="PROSITE" id="PS50082">
    <property type="entry name" value="WD_REPEATS_2"/>
    <property type="match status" value="2"/>
</dbReference>
<dbReference type="GO" id="GO:0008270">
    <property type="term" value="F:zinc ion binding"/>
    <property type="evidence" value="ECO:0007669"/>
    <property type="project" value="UniProtKB-KW"/>
</dbReference>
<dbReference type="Pfam" id="PF00400">
    <property type="entry name" value="WD40"/>
    <property type="match status" value="2"/>
</dbReference>
<feature type="repeat" description="WD" evidence="6">
    <location>
        <begin position="243"/>
        <end position="279"/>
    </location>
</feature>
<evidence type="ECO:0000313" key="8">
    <source>
        <dbReference type="EMBL" id="GJJ76023.1"/>
    </source>
</evidence>
<gene>
    <name evidence="8" type="ORF">EMPS_08381</name>
</gene>
<dbReference type="InterPro" id="IPR037590">
    <property type="entry name" value="WDR24"/>
</dbReference>
<feature type="compositionally biased region" description="Polar residues" evidence="7">
    <location>
        <begin position="59"/>
        <end position="69"/>
    </location>
</feature>
<accession>A0A9P3HGK9</accession>
<reference evidence="8" key="2">
    <citation type="journal article" date="2022" name="Microbiol. Resour. Announc.">
        <title>Whole-Genome Sequence of Entomortierella parvispora E1425, a Mucoromycotan Fungus Associated with Burkholderiaceae-Related Endosymbiotic Bacteria.</title>
        <authorList>
            <person name="Herlambang A."/>
            <person name="Guo Y."/>
            <person name="Takashima Y."/>
            <person name="Narisawa K."/>
            <person name="Ohta H."/>
            <person name="Nishizawa T."/>
        </authorList>
    </citation>
    <scope>NUCLEOTIDE SEQUENCE</scope>
    <source>
        <strain evidence="8">E1425</strain>
    </source>
</reference>